<gene>
    <name evidence="7" type="ORF">ACFSGJ_00105</name>
</gene>
<dbReference type="Gene3D" id="3.40.50.300">
    <property type="entry name" value="P-loop containing nucleotide triphosphate hydrolases"/>
    <property type="match status" value="1"/>
</dbReference>
<evidence type="ECO:0000256" key="3">
    <source>
        <dbReference type="ARBA" id="ARBA00022448"/>
    </source>
</evidence>
<dbReference type="InterPro" id="IPR013563">
    <property type="entry name" value="Oligopep_ABC_C"/>
</dbReference>
<dbReference type="Proteomes" id="UP001597353">
    <property type="component" value="Unassembled WGS sequence"/>
</dbReference>
<comment type="subcellular location">
    <subcellularLocation>
        <location evidence="1">Cell inner membrane</location>
        <topology evidence="1">Peripheral membrane protein</topology>
    </subcellularLocation>
</comment>
<evidence type="ECO:0000256" key="1">
    <source>
        <dbReference type="ARBA" id="ARBA00004417"/>
    </source>
</evidence>
<dbReference type="InterPro" id="IPR003593">
    <property type="entry name" value="AAA+_ATPase"/>
</dbReference>
<proteinExistence type="inferred from homology"/>
<evidence type="ECO:0000313" key="7">
    <source>
        <dbReference type="EMBL" id="MFD1910611.1"/>
    </source>
</evidence>
<evidence type="ECO:0000313" key="8">
    <source>
        <dbReference type="Proteomes" id="UP001597353"/>
    </source>
</evidence>
<keyword evidence="4" id="KW-0547">Nucleotide-binding</keyword>
<protein>
    <submittedName>
        <fullName evidence="7">ABC transporter ATP-binding protein</fullName>
    </submittedName>
</protein>
<keyword evidence="5 7" id="KW-0067">ATP-binding</keyword>
<dbReference type="NCBIfam" id="NF008453">
    <property type="entry name" value="PRK11308.1"/>
    <property type="match status" value="1"/>
</dbReference>
<dbReference type="EMBL" id="JBHUGH010000001">
    <property type="protein sequence ID" value="MFD1910611.1"/>
    <property type="molecule type" value="Genomic_DNA"/>
</dbReference>
<comment type="similarity">
    <text evidence="2">Belongs to the ABC transporter superfamily.</text>
</comment>
<dbReference type="PROSITE" id="PS00211">
    <property type="entry name" value="ABC_TRANSPORTER_1"/>
    <property type="match status" value="1"/>
</dbReference>
<evidence type="ECO:0000259" key="6">
    <source>
        <dbReference type="PROSITE" id="PS50893"/>
    </source>
</evidence>
<feature type="domain" description="ABC transporter" evidence="6">
    <location>
        <begin position="7"/>
        <end position="257"/>
    </location>
</feature>
<dbReference type="NCBIfam" id="TIGR01727">
    <property type="entry name" value="oligo_HPY"/>
    <property type="match status" value="1"/>
</dbReference>
<dbReference type="PROSITE" id="PS50893">
    <property type="entry name" value="ABC_TRANSPORTER_2"/>
    <property type="match status" value="1"/>
</dbReference>
<keyword evidence="8" id="KW-1185">Reference proteome</keyword>
<dbReference type="SMART" id="SM00382">
    <property type="entry name" value="AAA"/>
    <property type="match status" value="1"/>
</dbReference>
<dbReference type="PANTHER" id="PTHR43776:SF7">
    <property type="entry name" value="D,D-DIPEPTIDE TRANSPORT ATP-BINDING PROTEIN DDPF-RELATED"/>
    <property type="match status" value="1"/>
</dbReference>
<organism evidence="7 8">
    <name type="scientific">Halodurantibacterium flavum</name>
    <dbReference type="NCBI Taxonomy" id="1382802"/>
    <lineage>
        <taxon>Bacteria</taxon>
        <taxon>Pseudomonadati</taxon>
        <taxon>Pseudomonadota</taxon>
        <taxon>Alphaproteobacteria</taxon>
        <taxon>Rhodobacterales</taxon>
        <taxon>Paracoccaceae</taxon>
        <taxon>Halodurantibacterium</taxon>
    </lineage>
</organism>
<name>A0ABW4RZH2_9RHOB</name>
<dbReference type="InterPro" id="IPR017871">
    <property type="entry name" value="ABC_transporter-like_CS"/>
</dbReference>
<evidence type="ECO:0000256" key="2">
    <source>
        <dbReference type="ARBA" id="ARBA00005417"/>
    </source>
</evidence>
<dbReference type="CDD" id="cd03257">
    <property type="entry name" value="ABC_NikE_OppD_transporters"/>
    <property type="match status" value="1"/>
</dbReference>
<dbReference type="InterPro" id="IPR050319">
    <property type="entry name" value="ABC_transp_ATP-bind"/>
</dbReference>
<dbReference type="PANTHER" id="PTHR43776">
    <property type="entry name" value="TRANSPORT ATP-BINDING PROTEIN"/>
    <property type="match status" value="1"/>
</dbReference>
<sequence>MTLTPLLQVQNLTKHFPSGARRLLGGPRPVVHAVDDVSLSLRRGETLGLVGESGCGKSTVSRLMVRLLEPTRGRILFDGQDIAAMRGAELRRMRRNFQIVFQDPYSALNARFSGRDLIAEPLDIAGTDRRTREARVRQLVSEVGLAPAHLDRYPHEFSGGQRQRLGIARALALNPRLLVLDEPVSALDVSVQAQIVNLLGDLQAEHELTYVFVSHDLSVVRHIATRVAVMYLGQLVELADKETLFSNPRHPYTQALISAVPRPRPGARRQRIVLKGDVPSPISPPAGCRFHTRCPRASERCRSEVPKLRMCGANSFACHHPLEAAP</sequence>
<dbReference type="SUPFAM" id="SSF52540">
    <property type="entry name" value="P-loop containing nucleoside triphosphate hydrolases"/>
    <property type="match status" value="1"/>
</dbReference>
<evidence type="ECO:0000256" key="4">
    <source>
        <dbReference type="ARBA" id="ARBA00022741"/>
    </source>
</evidence>
<keyword evidence="3" id="KW-0813">Transport</keyword>
<dbReference type="RefSeq" id="WP_390258382.1">
    <property type="nucleotide sequence ID" value="NZ_JBHUGH010000001.1"/>
</dbReference>
<dbReference type="GO" id="GO:0005524">
    <property type="term" value="F:ATP binding"/>
    <property type="evidence" value="ECO:0007669"/>
    <property type="project" value="UniProtKB-KW"/>
</dbReference>
<comment type="caution">
    <text evidence="7">The sequence shown here is derived from an EMBL/GenBank/DDBJ whole genome shotgun (WGS) entry which is preliminary data.</text>
</comment>
<evidence type="ECO:0000256" key="5">
    <source>
        <dbReference type="ARBA" id="ARBA00022840"/>
    </source>
</evidence>
<reference evidence="8" key="1">
    <citation type="journal article" date="2019" name="Int. J. Syst. Evol. Microbiol.">
        <title>The Global Catalogue of Microorganisms (GCM) 10K type strain sequencing project: providing services to taxonomists for standard genome sequencing and annotation.</title>
        <authorList>
            <consortium name="The Broad Institute Genomics Platform"/>
            <consortium name="The Broad Institute Genome Sequencing Center for Infectious Disease"/>
            <person name="Wu L."/>
            <person name="Ma J."/>
        </authorList>
    </citation>
    <scope>NUCLEOTIDE SEQUENCE [LARGE SCALE GENOMIC DNA]</scope>
    <source>
        <strain evidence="8">CGMCC 4.7242</strain>
    </source>
</reference>
<accession>A0ABW4RZH2</accession>
<dbReference type="Pfam" id="PF00005">
    <property type="entry name" value="ABC_tran"/>
    <property type="match status" value="1"/>
</dbReference>
<dbReference type="Pfam" id="PF08352">
    <property type="entry name" value="oligo_HPY"/>
    <property type="match status" value="1"/>
</dbReference>
<dbReference type="InterPro" id="IPR003439">
    <property type="entry name" value="ABC_transporter-like_ATP-bd"/>
</dbReference>
<dbReference type="InterPro" id="IPR027417">
    <property type="entry name" value="P-loop_NTPase"/>
</dbReference>